<reference evidence="9 10" key="1">
    <citation type="submission" date="2017-07" db="EMBL/GenBank/DDBJ databases">
        <title>An improved, manually edited Actinidia chinensis var. chinensis (kiwifruit) genome highlights the challenges associated with draft genomes and gene prediction in plants.</title>
        <authorList>
            <person name="Pilkington S."/>
            <person name="Crowhurst R."/>
            <person name="Hilario E."/>
            <person name="Nardozza S."/>
            <person name="Fraser L."/>
            <person name="Peng Y."/>
            <person name="Gunaseelan K."/>
            <person name="Simpson R."/>
            <person name="Tahir J."/>
            <person name="Deroles S."/>
            <person name="Templeton K."/>
            <person name="Luo Z."/>
            <person name="Davy M."/>
            <person name="Cheng C."/>
            <person name="Mcneilage M."/>
            <person name="Scaglione D."/>
            <person name="Liu Y."/>
            <person name="Zhang Q."/>
            <person name="Datson P."/>
            <person name="De Silva N."/>
            <person name="Gardiner S."/>
            <person name="Bassett H."/>
            <person name="Chagne D."/>
            <person name="Mccallum J."/>
            <person name="Dzierzon H."/>
            <person name="Deng C."/>
            <person name="Wang Y.-Y."/>
            <person name="Barron N."/>
            <person name="Manako K."/>
            <person name="Bowen J."/>
            <person name="Foster T."/>
            <person name="Erridge Z."/>
            <person name="Tiffin H."/>
            <person name="Waite C."/>
            <person name="Davies K."/>
            <person name="Grierson E."/>
            <person name="Laing W."/>
            <person name="Kirk R."/>
            <person name="Chen X."/>
            <person name="Wood M."/>
            <person name="Montefiori M."/>
            <person name="Brummell D."/>
            <person name="Schwinn K."/>
            <person name="Catanach A."/>
            <person name="Fullerton C."/>
            <person name="Li D."/>
            <person name="Meiyalaghan S."/>
            <person name="Nieuwenhuizen N."/>
            <person name="Read N."/>
            <person name="Prakash R."/>
            <person name="Hunter D."/>
            <person name="Zhang H."/>
            <person name="Mckenzie M."/>
            <person name="Knabel M."/>
            <person name="Harris A."/>
            <person name="Allan A."/>
            <person name="Chen A."/>
            <person name="Janssen B."/>
            <person name="Plunkett B."/>
            <person name="Dwamena C."/>
            <person name="Voogd C."/>
            <person name="Leif D."/>
            <person name="Lafferty D."/>
            <person name="Souleyre E."/>
            <person name="Varkonyi-Gasic E."/>
            <person name="Gambi F."/>
            <person name="Hanley J."/>
            <person name="Yao J.-L."/>
            <person name="Cheung J."/>
            <person name="David K."/>
            <person name="Warren B."/>
            <person name="Marsh K."/>
            <person name="Snowden K."/>
            <person name="Lin-Wang K."/>
            <person name="Brian L."/>
            <person name="Martinez-Sanchez M."/>
            <person name="Wang M."/>
            <person name="Ileperuma N."/>
            <person name="Macnee N."/>
            <person name="Campin R."/>
            <person name="Mcatee P."/>
            <person name="Drummond R."/>
            <person name="Espley R."/>
            <person name="Ireland H."/>
            <person name="Wu R."/>
            <person name="Atkinson R."/>
            <person name="Karunairetnam S."/>
            <person name="Bulley S."/>
            <person name="Chunkath S."/>
            <person name="Hanley Z."/>
            <person name="Storey R."/>
            <person name="Thrimawithana A."/>
            <person name="Thomson S."/>
            <person name="David C."/>
            <person name="Testolin R."/>
        </authorList>
    </citation>
    <scope>NUCLEOTIDE SEQUENCE [LARGE SCALE GENOMIC DNA]</scope>
    <source>
        <strain evidence="10">cv. Red5</strain>
        <tissue evidence="9">Young leaf</tissue>
    </source>
</reference>
<keyword evidence="2 4" id="KW-0103">Bromodomain</keyword>
<dbReference type="InterPro" id="IPR001487">
    <property type="entry name" value="Bromodomain"/>
</dbReference>
<dbReference type="STRING" id="1590841.A0A2R6PWA0"/>
<feature type="region of interest" description="Disordered" evidence="5">
    <location>
        <begin position="443"/>
        <end position="477"/>
    </location>
</feature>
<dbReference type="OrthoDB" id="21449at2759"/>
<evidence type="ECO:0000256" key="1">
    <source>
        <dbReference type="ARBA" id="ARBA00023015"/>
    </source>
</evidence>
<keyword evidence="1" id="KW-0805">Transcription regulation</keyword>
<dbReference type="Proteomes" id="UP000241394">
    <property type="component" value="Chromosome LG22"/>
</dbReference>
<sequence>MASETVGGGNGGDEGSREEQRLVESIVYSRKSLKGLKSNKNNNFAQTLASEAASGISSSLNCPQENRVKINLSLRSKQEMRKLRSKLENELDLVRNWVKKIEGKDGAVPLHQLSVSMLENSQGVSINVENEKKRTSKAKQNGKKLGDDELGHGFGLGKFSDQCSTLLDKLMKHKHAWVFNEPVDPKALGLHDYFDIIKNPMDLGTVKSRLSKNWYKSPIEFAKDVRLTFGNAMTYNPKGDDVHVMAEQLSKMFEDKWAVIEAEYMRNLRLAVDHEVGLPKPTSRKASSLLPPPVEMRKILDRSESMISVFDPKMKPMKLAHSGRTSAPKKPKAKDPIKRDMTYEEKQKLSTNLQNLPSEKLGNVVQIIKKRNSSLSQKDDEIEVDIDSVDKETLWELDRFVTNYKKSLSKSKRKAELAIQGRAEEEPNALANNPPAIVVEAPKETKTDERNLSSSSPGQVEKQGDNASRSSSSSSESRSSRGITIVFEPFQSSTLVVVYLLFYSFFGTLIWSSYEILTIVAIGTFPVVSY</sequence>
<dbReference type="AlphaFoldDB" id="A0A2R6PWA0"/>
<dbReference type="Gramene" id="PSR98058">
    <property type="protein sequence ID" value="PSR98058"/>
    <property type="gene ID" value="CEY00_Acc24649"/>
</dbReference>
<feature type="compositionally biased region" description="Low complexity" evidence="5">
    <location>
        <begin position="468"/>
        <end position="477"/>
    </location>
</feature>
<dbReference type="Pfam" id="PF17035">
    <property type="entry name" value="BET"/>
    <property type="match status" value="1"/>
</dbReference>
<dbReference type="CDD" id="cd05506">
    <property type="entry name" value="Bromo_plant1"/>
    <property type="match status" value="1"/>
</dbReference>
<dbReference type="Pfam" id="PF00439">
    <property type="entry name" value="Bromodomain"/>
    <property type="match status" value="1"/>
</dbReference>
<dbReference type="SMART" id="SM00297">
    <property type="entry name" value="BROMO"/>
    <property type="match status" value="1"/>
</dbReference>
<organism evidence="9 10">
    <name type="scientific">Actinidia chinensis var. chinensis</name>
    <name type="common">Chinese soft-hair kiwi</name>
    <dbReference type="NCBI Taxonomy" id="1590841"/>
    <lineage>
        <taxon>Eukaryota</taxon>
        <taxon>Viridiplantae</taxon>
        <taxon>Streptophyta</taxon>
        <taxon>Embryophyta</taxon>
        <taxon>Tracheophyta</taxon>
        <taxon>Spermatophyta</taxon>
        <taxon>Magnoliopsida</taxon>
        <taxon>eudicotyledons</taxon>
        <taxon>Gunneridae</taxon>
        <taxon>Pentapetalae</taxon>
        <taxon>asterids</taxon>
        <taxon>Ericales</taxon>
        <taxon>Actinidiaceae</taxon>
        <taxon>Actinidia</taxon>
    </lineage>
</organism>
<feature type="compositionally biased region" description="Gly residues" evidence="5">
    <location>
        <begin position="1"/>
        <end position="13"/>
    </location>
</feature>
<reference evidence="10" key="2">
    <citation type="journal article" date="2018" name="BMC Genomics">
        <title>A manually annotated Actinidia chinensis var. chinensis (kiwifruit) genome highlights the challenges associated with draft genomes and gene prediction in plants.</title>
        <authorList>
            <person name="Pilkington S.M."/>
            <person name="Crowhurst R."/>
            <person name="Hilario E."/>
            <person name="Nardozza S."/>
            <person name="Fraser L."/>
            <person name="Peng Y."/>
            <person name="Gunaseelan K."/>
            <person name="Simpson R."/>
            <person name="Tahir J."/>
            <person name="Deroles S.C."/>
            <person name="Templeton K."/>
            <person name="Luo Z."/>
            <person name="Davy M."/>
            <person name="Cheng C."/>
            <person name="McNeilage M."/>
            <person name="Scaglione D."/>
            <person name="Liu Y."/>
            <person name="Zhang Q."/>
            <person name="Datson P."/>
            <person name="De Silva N."/>
            <person name="Gardiner S.E."/>
            <person name="Bassett H."/>
            <person name="Chagne D."/>
            <person name="McCallum J."/>
            <person name="Dzierzon H."/>
            <person name="Deng C."/>
            <person name="Wang Y.Y."/>
            <person name="Barron L."/>
            <person name="Manako K."/>
            <person name="Bowen J."/>
            <person name="Foster T.M."/>
            <person name="Erridge Z.A."/>
            <person name="Tiffin H."/>
            <person name="Waite C.N."/>
            <person name="Davies K.M."/>
            <person name="Grierson E.P."/>
            <person name="Laing W.A."/>
            <person name="Kirk R."/>
            <person name="Chen X."/>
            <person name="Wood M."/>
            <person name="Montefiori M."/>
            <person name="Brummell D.A."/>
            <person name="Schwinn K.E."/>
            <person name="Catanach A."/>
            <person name="Fullerton C."/>
            <person name="Li D."/>
            <person name="Meiyalaghan S."/>
            <person name="Nieuwenhuizen N."/>
            <person name="Read N."/>
            <person name="Prakash R."/>
            <person name="Hunter D."/>
            <person name="Zhang H."/>
            <person name="McKenzie M."/>
            <person name="Knabel M."/>
            <person name="Harris A."/>
            <person name="Allan A.C."/>
            <person name="Gleave A."/>
            <person name="Chen A."/>
            <person name="Janssen B.J."/>
            <person name="Plunkett B."/>
            <person name="Ampomah-Dwamena C."/>
            <person name="Voogd C."/>
            <person name="Leif D."/>
            <person name="Lafferty D."/>
            <person name="Souleyre E.J.F."/>
            <person name="Varkonyi-Gasic E."/>
            <person name="Gambi F."/>
            <person name="Hanley J."/>
            <person name="Yao J.L."/>
            <person name="Cheung J."/>
            <person name="David K.M."/>
            <person name="Warren B."/>
            <person name="Marsh K."/>
            <person name="Snowden K.C."/>
            <person name="Lin-Wang K."/>
            <person name="Brian L."/>
            <person name="Martinez-Sanchez M."/>
            <person name="Wang M."/>
            <person name="Ileperuma N."/>
            <person name="Macnee N."/>
            <person name="Campin R."/>
            <person name="McAtee P."/>
            <person name="Drummond R.S.M."/>
            <person name="Espley R.V."/>
            <person name="Ireland H.S."/>
            <person name="Wu R."/>
            <person name="Atkinson R.G."/>
            <person name="Karunairetnam S."/>
            <person name="Bulley S."/>
            <person name="Chunkath S."/>
            <person name="Hanley Z."/>
            <person name="Storey R."/>
            <person name="Thrimawithana A.H."/>
            <person name="Thomson S."/>
            <person name="David C."/>
            <person name="Testolin R."/>
            <person name="Huang H."/>
            <person name="Hellens R.P."/>
            <person name="Schaffer R.J."/>
        </authorList>
    </citation>
    <scope>NUCLEOTIDE SEQUENCE [LARGE SCALE GENOMIC DNA]</scope>
    <source>
        <strain evidence="10">cv. Red5</strain>
    </source>
</reference>
<proteinExistence type="predicted"/>
<dbReference type="PRINTS" id="PR00503">
    <property type="entry name" value="BROMODOMAIN"/>
</dbReference>
<dbReference type="InterPro" id="IPR038336">
    <property type="entry name" value="NET_sf"/>
</dbReference>
<evidence type="ECO:0000259" key="8">
    <source>
        <dbReference type="PROSITE" id="PS51525"/>
    </source>
</evidence>
<keyword evidence="6" id="KW-0472">Membrane</keyword>
<feature type="domain" description="Bromo" evidence="7">
    <location>
        <begin position="171"/>
        <end position="243"/>
    </location>
</feature>
<evidence type="ECO:0000259" key="7">
    <source>
        <dbReference type="PROSITE" id="PS50014"/>
    </source>
</evidence>
<evidence type="ECO:0000256" key="6">
    <source>
        <dbReference type="SAM" id="Phobius"/>
    </source>
</evidence>
<dbReference type="PANTHER" id="PTHR45926">
    <property type="entry name" value="OSJNBA0053K19.4 PROTEIN"/>
    <property type="match status" value="1"/>
</dbReference>
<keyword evidence="3" id="KW-0804">Transcription</keyword>
<dbReference type="InParanoid" id="A0A2R6PWA0"/>
<comment type="caution">
    <text evidence="9">The sequence shown here is derived from an EMBL/GenBank/DDBJ whole genome shotgun (WGS) entry which is preliminary data.</text>
</comment>
<keyword evidence="6" id="KW-0812">Transmembrane</keyword>
<feature type="transmembrane region" description="Helical" evidence="6">
    <location>
        <begin position="500"/>
        <end position="528"/>
    </location>
</feature>
<dbReference type="SUPFAM" id="SSF47370">
    <property type="entry name" value="Bromodomain"/>
    <property type="match status" value="1"/>
</dbReference>
<dbReference type="PROSITE" id="PS50014">
    <property type="entry name" value="BROMODOMAIN_2"/>
    <property type="match status" value="1"/>
</dbReference>
<dbReference type="Gene3D" id="1.20.1270.220">
    <property type="match status" value="1"/>
</dbReference>
<dbReference type="PROSITE" id="PS51525">
    <property type="entry name" value="NET"/>
    <property type="match status" value="1"/>
</dbReference>
<dbReference type="Gene3D" id="1.20.920.10">
    <property type="entry name" value="Bromodomain-like"/>
    <property type="match status" value="1"/>
</dbReference>
<evidence type="ECO:0000313" key="10">
    <source>
        <dbReference type="Proteomes" id="UP000241394"/>
    </source>
</evidence>
<evidence type="ECO:0000256" key="3">
    <source>
        <dbReference type="ARBA" id="ARBA00023163"/>
    </source>
</evidence>
<feature type="region of interest" description="Disordered" evidence="5">
    <location>
        <begin position="1"/>
        <end position="20"/>
    </location>
</feature>
<dbReference type="OMA" id="HSQCASE"/>
<keyword evidence="6" id="KW-1133">Transmembrane helix</keyword>
<accession>A0A2R6PWA0</accession>
<evidence type="ECO:0000256" key="5">
    <source>
        <dbReference type="SAM" id="MobiDB-lite"/>
    </source>
</evidence>
<dbReference type="InterPro" id="IPR037377">
    <property type="entry name" value="GTE_bromo"/>
</dbReference>
<feature type="domain" description="NET" evidence="8">
    <location>
        <begin position="331"/>
        <end position="412"/>
    </location>
</feature>
<evidence type="ECO:0000256" key="4">
    <source>
        <dbReference type="PROSITE-ProRule" id="PRU00035"/>
    </source>
</evidence>
<dbReference type="InterPro" id="IPR027353">
    <property type="entry name" value="NET_dom"/>
</dbReference>
<dbReference type="EMBL" id="NKQK01000022">
    <property type="protein sequence ID" value="PSR98058.1"/>
    <property type="molecule type" value="Genomic_DNA"/>
</dbReference>
<gene>
    <name evidence="9" type="ORF">CEY00_Acc24649</name>
</gene>
<protein>
    <submittedName>
        <fullName evidence="9">Transcription factor like</fullName>
    </submittedName>
</protein>
<evidence type="ECO:0000313" key="9">
    <source>
        <dbReference type="EMBL" id="PSR98058.1"/>
    </source>
</evidence>
<dbReference type="InterPro" id="IPR036427">
    <property type="entry name" value="Bromodomain-like_sf"/>
</dbReference>
<name>A0A2R6PWA0_ACTCC</name>
<keyword evidence="10" id="KW-1185">Reference proteome</keyword>
<evidence type="ECO:0000256" key="2">
    <source>
        <dbReference type="ARBA" id="ARBA00023117"/>
    </source>
</evidence>